<sequence length="275" mass="29686">MEAKAVDVPLALGSEERISLDRSYRAAKKKIEHSPNTASASRRQRRGVPVASPPLNACSDERPRRELDVKGGNQTATTMILSLKKALGMNRRLTGSQTLASCDYWHPWEFLYPSTAVTGLTDGSRPSALLGAPSDGRVDQAVAKKRPSFTGRLTGRTARSPRVVEVKIEGGTVLGNTVRQSEASMLSRNCGSLWVENFVLLHTTRQRAKNLKAGVARTHGVACLGAPNGSAGSDGELRVGGVPRFRVGETLATFQVFLEGAVMILYSMRDKAEIK</sequence>
<keyword evidence="3" id="KW-1185">Reference proteome</keyword>
<accession>A0AAD7HR18</accession>
<evidence type="ECO:0000313" key="2">
    <source>
        <dbReference type="EMBL" id="KAJ7725479.1"/>
    </source>
</evidence>
<proteinExistence type="predicted"/>
<protein>
    <submittedName>
        <fullName evidence="2">Uncharacterized protein</fullName>
    </submittedName>
</protein>
<evidence type="ECO:0000313" key="3">
    <source>
        <dbReference type="Proteomes" id="UP001215598"/>
    </source>
</evidence>
<dbReference type="AlphaFoldDB" id="A0AAD7HR18"/>
<organism evidence="2 3">
    <name type="scientific">Mycena metata</name>
    <dbReference type="NCBI Taxonomy" id="1033252"/>
    <lineage>
        <taxon>Eukaryota</taxon>
        <taxon>Fungi</taxon>
        <taxon>Dikarya</taxon>
        <taxon>Basidiomycota</taxon>
        <taxon>Agaricomycotina</taxon>
        <taxon>Agaricomycetes</taxon>
        <taxon>Agaricomycetidae</taxon>
        <taxon>Agaricales</taxon>
        <taxon>Marasmiineae</taxon>
        <taxon>Mycenaceae</taxon>
        <taxon>Mycena</taxon>
    </lineage>
</organism>
<evidence type="ECO:0000256" key="1">
    <source>
        <dbReference type="SAM" id="MobiDB-lite"/>
    </source>
</evidence>
<gene>
    <name evidence="2" type="ORF">B0H16DRAFT_1471858</name>
</gene>
<dbReference type="EMBL" id="JARKIB010000194">
    <property type="protein sequence ID" value="KAJ7725479.1"/>
    <property type="molecule type" value="Genomic_DNA"/>
</dbReference>
<feature type="region of interest" description="Disordered" evidence="1">
    <location>
        <begin position="26"/>
        <end position="72"/>
    </location>
</feature>
<feature type="compositionally biased region" description="Basic and acidic residues" evidence="1">
    <location>
        <begin position="59"/>
        <end position="69"/>
    </location>
</feature>
<reference evidence="2" key="1">
    <citation type="submission" date="2023-03" db="EMBL/GenBank/DDBJ databases">
        <title>Massive genome expansion in bonnet fungi (Mycena s.s.) driven by repeated elements and novel gene families across ecological guilds.</title>
        <authorList>
            <consortium name="Lawrence Berkeley National Laboratory"/>
            <person name="Harder C.B."/>
            <person name="Miyauchi S."/>
            <person name="Viragh M."/>
            <person name="Kuo A."/>
            <person name="Thoen E."/>
            <person name="Andreopoulos B."/>
            <person name="Lu D."/>
            <person name="Skrede I."/>
            <person name="Drula E."/>
            <person name="Henrissat B."/>
            <person name="Morin E."/>
            <person name="Kohler A."/>
            <person name="Barry K."/>
            <person name="LaButti K."/>
            <person name="Morin E."/>
            <person name="Salamov A."/>
            <person name="Lipzen A."/>
            <person name="Mereny Z."/>
            <person name="Hegedus B."/>
            <person name="Baldrian P."/>
            <person name="Stursova M."/>
            <person name="Weitz H."/>
            <person name="Taylor A."/>
            <person name="Grigoriev I.V."/>
            <person name="Nagy L.G."/>
            <person name="Martin F."/>
            <person name="Kauserud H."/>
        </authorList>
    </citation>
    <scope>NUCLEOTIDE SEQUENCE</scope>
    <source>
        <strain evidence="2">CBHHK182m</strain>
    </source>
</reference>
<comment type="caution">
    <text evidence="2">The sequence shown here is derived from an EMBL/GenBank/DDBJ whole genome shotgun (WGS) entry which is preliminary data.</text>
</comment>
<dbReference type="Proteomes" id="UP001215598">
    <property type="component" value="Unassembled WGS sequence"/>
</dbReference>
<name>A0AAD7HR18_9AGAR</name>